<organism evidence="1 2">
    <name type="scientific">Crotalus adamanteus</name>
    <name type="common">Eastern diamondback rattlesnake</name>
    <dbReference type="NCBI Taxonomy" id="8729"/>
    <lineage>
        <taxon>Eukaryota</taxon>
        <taxon>Metazoa</taxon>
        <taxon>Chordata</taxon>
        <taxon>Craniata</taxon>
        <taxon>Vertebrata</taxon>
        <taxon>Euteleostomi</taxon>
        <taxon>Lepidosauria</taxon>
        <taxon>Squamata</taxon>
        <taxon>Bifurcata</taxon>
        <taxon>Unidentata</taxon>
        <taxon>Episquamata</taxon>
        <taxon>Toxicofera</taxon>
        <taxon>Serpentes</taxon>
        <taxon>Colubroidea</taxon>
        <taxon>Viperidae</taxon>
        <taxon>Crotalinae</taxon>
        <taxon>Crotalus</taxon>
    </lineage>
</organism>
<name>A0AAW1BE25_CROAD</name>
<gene>
    <name evidence="1" type="ORF">NXF25_013268</name>
</gene>
<dbReference type="EMBL" id="JAOTOJ010000006">
    <property type="protein sequence ID" value="KAK9400249.1"/>
    <property type="molecule type" value="Genomic_DNA"/>
</dbReference>
<evidence type="ECO:0000313" key="2">
    <source>
        <dbReference type="Proteomes" id="UP001474421"/>
    </source>
</evidence>
<accession>A0AAW1BE25</accession>
<proteinExistence type="predicted"/>
<dbReference type="Proteomes" id="UP001474421">
    <property type="component" value="Unassembled WGS sequence"/>
</dbReference>
<reference evidence="1 2" key="1">
    <citation type="journal article" date="2024" name="Proc. Natl. Acad. Sci. U.S.A.">
        <title>The genetic regulatory architecture and epigenomic basis for age-related changes in rattlesnake venom.</title>
        <authorList>
            <person name="Hogan M.P."/>
            <person name="Holding M.L."/>
            <person name="Nystrom G.S."/>
            <person name="Colston T.J."/>
            <person name="Bartlett D.A."/>
            <person name="Mason A.J."/>
            <person name="Ellsworth S.A."/>
            <person name="Rautsaw R.M."/>
            <person name="Lawrence K.C."/>
            <person name="Strickland J.L."/>
            <person name="He B."/>
            <person name="Fraser P."/>
            <person name="Margres M.J."/>
            <person name="Gilbert D.M."/>
            <person name="Gibbs H.L."/>
            <person name="Parkinson C.L."/>
            <person name="Rokyta D.R."/>
        </authorList>
    </citation>
    <scope>NUCLEOTIDE SEQUENCE [LARGE SCALE GENOMIC DNA]</scope>
    <source>
        <strain evidence="1">DRR0105</strain>
    </source>
</reference>
<keyword evidence="1" id="KW-0067">ATP-binding</keyword>
<keyword evidence="1" id="KW-0347">Helicase</keyword>
<keyword evidence="2" id="KW-1185">Reference proteome</keyword>
<keyword evidence="1" id="KW-0378">Hydrolase</keyword>
<sequence length="127" mass="14187">MYVAVTRAKKGLILPRFLTDILKVAKEYYVQFELADKVRETTSLWCSERGCCNAIPADSVLIPKRTKFVYQTDGTQTLEGLLCPFCATRTLGPIAQLTGSPTRVQEAACRPEVMELPHAVRLLLEVL</sequence>
<protein>
    <submittedName>
        <fullName evidence="1">F-box DNA helicase 1</fullName>
    </submittedName>
</protein>
<dbReference type="AlphaFoldDB" id="A0AAW1BE25"/>
<evidence type="ECO:0000313" key="1">
    <source>
        <dbReference type="EMBL" id="KAK9400249.1"/>
    </source>
</evidence>
<dbReference type="GO" id="GO:0004386">
    <property type="term" value="F:helicase activity"/>
    <property type="evidence" value="ECO:0007669"/>
    <property type="project" value="UniProtKB-KW"/>
</dbReference>
<keyword evidence="1" id="KW-0547">Nucleotide-binding</keyword>
<comment type="caution">
    <text evidence="1">The sequence shown here is derived from an EMBL/GenBank/DDBJ whole genome shotgun (WGS) entry which is preliminary data.</text>
</comment>